<comment type="caution">
    <text evidence="3">The sequence shown here is derived from an EMBL/GenBank/DDBJ whole genome shotgun (WGS) entry which is preliminary data.</text>
</comment>
<dbReference type="Proteomes" id="UP001162880">
    <property type="component" value="Unassembled WGS sequence"/>
</dbReference>
<evidence type="ECO:0000256" key="2">
    <source>
        <dbReference type="SAM" id="SignalP"/>
    </source>
</evidence>
<gene>
    <name evidence="3" type="ORF">MTR64_11465</name>
</gene>
<dbReference type="SUPFAM" id="SSF56935">
    <property type="entry name" value="Porins"/>
    <property type="match status" value="1"/>
</dbReference>
<protein>
    <submittedName>
        <fullName evidence="3">Porin</fullName>
    </submittedName>
</protein>
<reference evidence="3" key="1">
    <citation type="submission" date="2022-03" db="EMBL/GenBank/DDBJ databases">
        <title>Identification of a novel bacterium isolated from mangrove sediments.</title>
        <authorList>
            <person name="Pan X."/>
        </authorList>
    </citation>
    <scope>NUCLEOTIDE SEQUENCE</scope>
    <source>
        <strain evidence="3">B2580</strain>
    </source>
</reference>
<accession>A0ABT0B2B6</accession>
<dbReference type="EMBL" id="JALHLE010000016">
    <property type="protein sequence ID" value="MCJ2179187.1"/>
    <property type="molecule type" value="Genomic_DNA"/>
</dbReference>
<proteinExistence type="predicted"/>
<keyword evidence="4" id="KW-1185">Reference proteome</keyword>
<dbReference type="InterPro" id="IPR023614">
    <property type="entry name" value="Porin_dom_sf"/>
</dbReference>
<keyword evidence="2" id="KW-0732">Signal</keyword>
<feature type="coiled-coil region" evidence="1">
    <location>
        <begin position="36"/>
        <end position="77"/>
    </location>
</feature>
<dbReference type="InterPro" id="IPR010870">
    <property type="entry name" value="Porin_O/P"/>
</dbReference>
<dbReference type="Gene3D" id="2.40.160.10">
    <property type="entry name" value="Porin"/>
    <property type="match status" value="1"/>
</dbReference>
<dbReference type="RefSeq" id="WP_243993912.1">
    <property type="nucleotide sequence ID" value="NZ_JALHLE010000016.1"/>
</dbReference>
<evidence type="ECO:0000256" key="1">
    <source>
        <dbReference type="SAM" id="Coils"/>
    </source>
</evidence>
<evidence type="ECO:0000313" key="3">
    <source>
        <dbReference type="EMBL" id="MCJ2179187.1"/>
    </source>
</evidence>
<evidence type="ECO:0000313" key="4">
    <source>
        <dbReference type="Proteomes" id="UP001162880"/>
    </source>
</evidence>
<feature type="chain" id="PRO_5046428245" evidence="2">
    <location>
        <begin position="27"/>
        <end position="467"/>
    </location>
</feature>
<keyword evidence="1" id="KW-0175">Coiled coil</keyword>
<sequence length="467" mass="50265">MKNILGPSALAVVVSLGWALPTPASAADTASIQQELAAMRAQMQAMAQRIDSLEDELAAAKAEAASATQVAENATQAAVAAKAAAEKPSPVKIAFKGAPQISTDDGWSFKPRGRMQLDIGGVDGPSGLTSSQQAHLGTSAEFRRIYLGFDGSMPGGFGYRVEINVANSDVSINDMYMTYKASRNVNLTLGNQKPNWGLEEMTSDLFTSFMERNSFSQAFGFERRVGLNAEYNGKGVVAQLGVFTDDPNTLGSDTYKSWSVDGRLVAMPKVAGGTLHLGGSAHFRKLNDAIPTVTYQARPFLHTTDLRFVKAGITDATEERGLGLEAAYINGRFHATAESFWQTVRRTGFKDPTFNGGYAEVGYMLTDDTTAYKNGTYDRIKPRHGLDKGGMGAIQVNARYDWLDLTDAGILGGHQQTAGISALWVPTDYVRFILNYGHVWVKDAPVTADGDASYGADALGMRAQFDF</sequence>
<name>A0ABT0B2B6_9SPHN</name>
<feature type="signal peptide" evidence="2">
    <location>
        <begin position="1"/>
        <end position="26"/>
    </location>
</feature>
<organism evidence="3 4">
    <name type="scientific">Novosphingobium album</name>
    <name type="common">ex Hu et al. 2023</name>
    <dbReference type="NCBI Taxonomy" id="2930093"/>
    <lineage>
        <taxon>Bacteria</taxon>
        <taxon>Pseudomonadati</taxon>
        <taxon>Pseudomonadota</taxon>
        <taxon>Alphaproteobacteria</taxon>
        <taxon>Sphingomonadales</taxon>
        <taxon>Sphingomonadaceae</taxon>
        <taxon>Novosphingobium</taxon>
    </lineage>
</organism>
<dbReference type="Pfam" id="PF07396">
    <property type="entry name" value="Porin_O_P"/>
    <property type="match status" value="1"/>
</dbReference>